<organism evidence="15 16">
    <name type="scientific">Coptotermes formosanus</name>
    <name type="common">Formosan subterranean termite</name>
    <dbReference type="NCBI Taxonomy" id="36987"/>
    <lineage>
        <taxon>Eukaryota</taxon>
        <taxon>Metazoa</taxon>
        <taxon>Ecdysozoa</taxon>
        <taxon>Arthropoda</taxon>
        <taxon>Hexapoda</taxon>
        <taxon>Insecta</taxon>
        <taxon>Pterygota</taxon>
        <taxon>Neoptera</taxon>
        <taxon>Polyneoptera</taxon>
        <taxon>Dictyoptera</taxon>
        <taxon>Blattodea</taxon>
        <taxon>Blattoidea</taxon>
        <taxon>Termitoidae</taxon>
        <taxon>Rhinotermitidae</taxon>
        <taxon>Coptotermes</taxon>
    </lineage>
</organism>
<evidence type="ECO:0000313" key="15">
    <source>
        <dbReference type="EMBL" id="GFG32999.1"/>
    </source>
</evidence>
<evidence type="ECO:0000256" key="2">
    <source>
        <dbReference type="ARBA" id="ARBA00015341"/>
    </source>
</evidence>
<dbReference type="GO" id="GO:0005524">
    <property type="term" value="F:ATP binding"/>
    <property type="evidence" value="ECO:0007669"/>
    <property type="project" value="UniProtKB-KW"/>
</dbReference>
<evidence type="ECO:0000256" key="5">
    <source>
        <dbReference type="ARBA" id="ARBA00022776"/>
    </source>
</evidence>
<dbReference type="CDD" id="cd18004">
    <property type="entry name" value="DEXHc_RAD54"/>
    <property type="match status" value="1"/>
</dbReference>
<dbReference type="AlphaFoldDB" id="A0A6L2PKD0"/>
<dbReference type="PANTHER" id="PTHR45629">
    <property type="entry name" value="SNF2/RAD54 FAMILY MEMBER"/>
    <property type="match status" value="1"/>
</dbReference>
<comment type="subunit">
    <text evidence="1">Interacts (via N-terminus) with spn-A/Rad51.</text>
</comment>
<sequence>MRRSTAPSLRRSSQFISPISETQCDHLHAAVTSSGERRSVAQFPNAVRSTASILDLLSGSSSNTVVPEVQSPDDACARPIVSTAHVRSQEAKRSIVELVKDENFDSNQIVSHSYKSKRLFNVVWSKQSKKKHKTWEGDGTLEVVEKTVILKDTDGKVIAQSSGTKMAKLEEGSRLYVGNKEVEIIDVISSGDIHEAYSNKSCSTGSKRLPEATSNASLPVLKKSKILPKSTLVCVQRNRGPNKPLIMPSPTHEHQWKHNHAHLPVVDVMVDNCLTHVLRPHQRLGIVFMYECILGMQRPEYHGAILADEMGLGKTLQCIALVWMLLKQGPYGGKPVLQRVLIVTPSSLVVNWQNEFLHWLGRERIQTFVVDQKSRPKDYRLLPQIPVMLISYEMFIRYYDDISQIHFDLLICDEGHRLKNTTIKTYALLYQLDCKRRILLTGTPIQNDLQEFYALIDFTNPGVLGSSTDFRKYFEEPILASRQPSADEDVISLGGERAMELNHRTSWFILRRTQEVINNFLPTRQELVVLCRSTPLQQATYESVVDYWESRGQGSGPEEVAHLGVITALKKICNHPSLVILHQSESLPGEEDITQHLTQNYPVQDDAIFPQQSGKLDVVICLLEALKCTKEKVVLVSYFTQTLDLLASMCVQKQYKFSRLDGSTPSTQRMKIVKNFNSPHSDNFVFLLSAKAGGVGLNLTGASRLVLYDSDWNPATDLQAMSRIWRDGQMRSVYIYRLLTTGTIEEKIFQRQISKTGLSGAVVDPQNQSTIRLSNEELKDLFTFHRDSTCTTHEMLDCKCTGVGLVPHGDLQLQRNLSIAEDELSSQRDCQLQVGQTLASNTCVRMNQLFQWQHYSQPIEATLLQELGLSGASHNITFIFRNLSHSQTVRL</sequence>
<dbReference type="GO" id="GO:0016787">
    <property type="term" value="F:hydrolase activity"/>
    <property type="evidence" value="ECO:0007669"/>
    <property type="project" value="UniProtKB-KW"/>
</dbReference>
<evidence type="ECO:0000313" key="16">
    <source>
        <dbReference type="Proteomes" id="UP000502823"/>
    </source>
</evidence>
<dbReference type="GO" id="GO:0005634">
    <property type="term" value="C:nucleus"/>
    <property type="evidence" value="ECO:0007669"/>
    <property type="project" value="TreeGrafter"/>
</dbReference>
<evidence type="ECO:0000256" key="1">
    <source>
        <dbReference type="ARBA" id="ARBA00011467"/>
    </source>
</evidence>
<dbReference type="InterPro" id="IPR027417">
    <property type="entry name" value="P-loop_NTPase"/>
</dbReference>
<dbReference type="InterPro" id="IPR050496">
    <property type="entry name" value="SNF2_RAD54_helicase_repair"/>
</dbReference>
<keyword evidence="7" id="KW-0347">Helicase</keyword>
<feature type="domain" description="Helicase C-terminal" evidence="14">
    <location>
        <begin position="621"/>
        <end position="779"/>
    </location>
</feature>
<dbReference type="FunFam" id="3.40.50.300:FF:000332">
    <property type="entry name" value="DNA repair and recombination protein RAD54-like"/>
    <property type="match status" value="1"/>
</dbReference>
<keyword evidence="16" id="KW-1185">Reference proteome</keyword>
<gene>
    <name evidence="15" type="ORF">Cfor_09887</name>
</gene>
<evidence type="ECO:0000256" key="4">
    <source>
        <dbReference type="ARBA" id="ARBA00022741"/>
    </source>
</evidence>
<evidence type="ECO:0000256" key="9">
    <source>
        <dbReference type="ARBA" id="ARBA00023254"/>
    </source>
</evidence>
<dbReference type="InterPro" id="IPR000330">
    <property type="entry name" value="SNF2_N"/>
</dbReference>
<dbReference type="Gene3D" id="3.40.50.300">
    <property type="entry name" value="P-loop containing nucleotide triphosphate hydrolases"/>
    <property type="match status" value="1"/>
</dbReference>
<feature type="domain" description="Helicase ATP-binding" evidence="13">
    <location>
        <begin position="295"/>
        <end position="462"/>
    </location>
</feature>
<dbReference type="InterPro" id="IPR001650">
    <property type="entry name" value="Helicase_C-like"/>
</dbReference>
<dbReference type="PROSITE" id="PS51194">
    <property type="entry name" value="HELICASE_CTER"/>
    <property type="match status" value="1"/>
</dbReference>
<dbReference type="InParanoid" id="A0A6L2PKD0"/>
<dbReference type="SMART" id="SM00487">
    <property type="entry name" value="DEXDc"/>
    <property type="match status" value="1"/>
</dbReference>
<evidence type="ECO:0000256" key="7">
    <source>
        <dbReference type="ARBA" id="ARBA00022806"/>
    </source>
</evidence>
<keyword evidence="8" id="KW-0067">ATP-binding</keyword>
<name>A0A6L2PKD0_COPFO</name>
<dbReference type="InterPro" id="IPR018838">
    <property type="entry name" value="ZGRF1-like_N"/>
</dbReference>
<keyword evidence="9" id="KW-0469">Meiosis</keyword>
<dbReference type="InterPro" id="IPR049730">
    <property type="entry name" value="SNF2/RAD54-like_C"/>
</dbReference>
<dbReference type="InterPro" id="IPR014001">
    <property type="entry name" value="Helicase_ATP-bd"/>
</dbReference>
<evidence type="ECO:0000256" key="6">
    <source>
        <dbReference type="ARBA" id="ARBA00022801"/>
    </source>
</evidence>
<dbReference type="SMART" id="SM00490">
    <property type="entry name" value="HELICc"/>
    <property type="match status" value="1"/>
</dbReference>
<dbReference type="OrthoDB" id="413460at2759"/>
<dbReference type="Pfam" id="PF00176">
    <property type="entry name" value="SNF2-rel_dom"/>
    <property type="match status" value="1"/>
</dbReference>
<dbReference type="GO" id="GO:0051301">
    <property type="term" value="P:cell division"/>
    <property type="evidence" value="ECO:0007669"/>
    <property type="project" value="UniProtKB-KW"/>
</dbReference>
<evidence type="ECO:0000256" key="8">
    <source>
        <dbReference type="ARBA" id="ARBA00022840"/>
    </source>
</evidence>
<keyword evidence="3" id="KW-0132">Cell division</keyword>
<dbReference type="PROSITE" id="PS51192">
    <property type="entry name" value="HELICASE_ATP_BIND_1"/>
    <property type="match status" value="1"/>
</dbReference>
<dbReference type="Pfam" id="PF10382">
    <property type="entry name" value="ZGRF1-like_N"/>
    <property type="match status" value="1"/>
</dbReference>
<evidence type="ECO:0000259" key="14">
    <source>
        <dbReference type="PROSITE" id="PS51194"/>
    </source>
</evidence>
<dbReference type="SUPFAM" id="SSF52540">
    <property type="entry name" value="P-loop containing nucleoside triphosphate hydrolases"/>
    <property type="match status" value="2"/>
</dbReference>
<dbReference type="EMBL" id="BLKM01004979">
    <property type="protein sequence ID" value="GFG32999.1"/>
    <property type="molecule type" value="Genomic_DNA"/>
</dbReference>
<comment type="function">
    <text evidence="11">Involved in mitotic DNA repair and meiotic recombination. Functions in the recombinational DNA repair pathway. Essential for interhomolog gene conversion (GC), but may have a less important role in intersister GC than spn-A/Rad51. In the presence of DNA, spn-A/Rad51 enhances the ATPase activity of okr/Rad54.</text>
</comment>
<keyword evidence="6" id="KW-0378">Hydrolase</keyword>
<dbReference type="GO" id="GO:0004386">
    <property type="term" value="F:helicase activity"/>
    <property type="evidence" value="ECO:0007669"/>
    <property type="project" value="UniProtKB-KW"/>
</dbReference>
<comment type="caution">
    <text evidence="15">The sequence shown here is derived from an EMBL/GenBank/DDBJ whole genome shotgun (WGS) entry which is preliminary data.</text>
</comment>
<keyword evidence="4" id="KW-0547">Nucleotide-binding</keyword>
<dbReference type="PANTHER" id="PTHR45629:SF7">
    <property type="entry name" value="DNA EXCISION REPAIR PROTEIN ERCC-6-RELATED"/>
    <property type="match status" value="1"/>
</dbReference>
<dbReference type="FunFam" id="3.40.50.10810:FF:000020">
    <property type="entry name" value="DNA repair and recombination protein RAD54B"/>
    <property type="match status" value="1"/>
</dbReference>
<keyword evidence="10" id="KW-0131">Cell cycle</keyword>
<dbReference type="GO" id="GO:0007131">
    <property type="term" value="P:reciprocal meiotic recombination"/>
    <property type="evidence" value="ECO:0007669"/>
    <property type="project" value="TreeGrafter"/>
</dbReference>
<dbReference type="Gene3D" id="1.20.120.850">
    <property type="entry name" value="SWI2/SNF2 ATPases, N-terminal domain"/>
    <property type="match status" value="1"/>
</dbReference>
<proteinExistence type="predicted"/>
<protein>
    <recommendedName>
        <fullName evidence="2">DNA repair and recombination protein RAD54-like</fullName>
    </recommendedName>
    <alternativeName>
        <fullName evidence="12">Protein okra</fullName>
    </alternativeName>
</protein>
<evidence type="ECO:0000256" key="11">
    <source>
        <dbReference type="ARBA" id="ARBA00024776"/>
    </source>
</evidence>
<accession>A0A6L2PKD0</accession>
<dbReference type="GO" id="GO:0015616">
    <property type="term" value="F:DNA translocase activity"/>
    <property type="evidence" value="ECO:0007669"/>
    <property type="project" value="TreeGrafter"/>
</dbReference>
<dbReference type="InterPro" id="IPR038718">
    <property type="entry name" value="SNF2-like_sf"/>
</dbReference>
<reference evidence="16" key="1">
    <citation type="submission" date="2020-01" db="EMBL/GenBank/DDBJ databases">
        <title>Draft genome sequence of the Termite Coptotermes fromosanus.</title>
        <authorList>
            <person name="Itakura S."/>
            <person name="Yosikawa Y."/>
            <person name="Umezawa K."/>
        </authorList>
    </citation>
    <scope>NUCLEOTIDE SEQUENCE [LARGE SCALE GENOMIC DNA]</scope>
</reference>
<dbReference type="Pfam" id="PF00271">
    <property type="entry name" value="Helicase_C"/>
    <property type="match status" value="1"/>
</dbReference>
<dbReference type="GO" id="GO:0000724">
    <property type="term" value="P:double-strand break repair via homologous recombination"/>
    <property type="evidence" value="ECO:0007669"/>
    <property type="project" value="TreeGrafter"/>
</dbReference>
<dbReference type="CDD" id="cd18793">
    <property type="entry name" value="SF2_C_SNF"/>
    <property type="match status" value="1"/>
</dbReference>
<evidence type="ECO:0000256" key="12">
    <source>
        <dbReference type="ARBA" id="ARBA00029956"/>
    </source>
</evidence>
<dbReference type="Proteomes" id="UP000502823">
    <property type="component" value="Unassembled WGS sequence"/>
</dbReference>
<evidence type="ECO:0000256" key="10">
    <source>
        <dbReference type="ARBA" id="ARBA00023306"/>
    </source>
</evidence>
<dbReference type="Gene3D" id="3.40.50.10810">
    <property type="entry name" value="Tandem AAA-ATPase domain"/>
    <property type="match status" value="1"/>
</dbReference>
<keyword evidence="5" id="KW-0498">Mitosis</keyword>
<evidence type="ECO:0000259" key="13">
    <source>
        <dbReference type="PROSITE" id="PS51192"/>
    </source>
</evidence>
<evidence type="ECO:0000256" key="3">
    <source>
        <dbReference type="ARBA" id="ARBA00022618"/>
    </source>
</evidence>